<dbReference type="AlphaFoldDB" id="A0A4Q9H625"/>
<sequence length="268" mass="26485">MRTLNTPIPRHTASTACGAALLTLLAAALTACGGGGSGASPASNAPPAINQGAYTGSTSNPAAPSFRLLVLEDGSVWSVYGREVAGALQVAGFLQGQGSFNNGQVTASDVRDHSQGTTASGQLTGSYTAAPSISGQVAYASGTVTFNGGAIPNSTYDYNAAAQLSEVSGNWSLSLSSGETANVTISSTGALGGVSSLGCRFSGTVTPRPSGKNVFNVSLSFGSSPCALPGQTATGVAVSYPLASGQRQLIVLGQNSGRTLGLAAFGLR</sequence>
<gene>
    <name evidence="2" type="ORF">EYS42_03425</name>
</gene>
<proteinExistence type="predicted"/>
<evidence type="ECO:0000256" key="1">
    <source>
        <dbReference type="SAM" id="SignalP"/>
    </source>
</evidence>
<accession>A0A4Q9H625</accession>
<dbReference type="EMBL" id="SIXI01000001">
    <property type="protein sequence ID" value="TBO34474.1"/>
    <property type="molecule type" value="Genomic_DNA"/>
</dbReference>
<reference evidence="2 3" key="1">
    <citation type="submission" date="2019-02" db="EMBL/GenBank/DDBJ databases">
        <title>Aquabacterium sp. strain KMB7.</title>
        <authorList>
            <person name="Chen W.-M."/>
        </authorList>
    </citation>
    <scope>NUCLEOTIDE SEQUENCE [LARGE SCALE GENOMIC DNA]</scope>
    <source>
        <strain evidence="2 3">KMB7</strain>
    </source>
</reference>
<organism evidence="2 3">
    <name type="scientific">Aquabacterium lacunae</name>
    <dbReference type="NCBI Taxonomy" id="2528630"/>
    <lineage>
        <taxon>Bacteria</taxon>
        <taxon>Pseudomonadati</taxon>
        <taxon>Pseudomonadota</taxon>
        <taxon>Betaproteobacteria</taxon>
        <taxon>Burkholderiales</taxon>
        <taxon>Aquabacterium</taxon>
    </lineage>
</organism>
<dbReference type="RefSeq" id="WP_130966417.1">
    <property type="nucleotide sequence ID" value="NZ_SIXI01000001.1"/>
</dbReference>
<dbReference type="Proteomes" id="UP000292120">
    <property type="component" value="Unassembled WGS sequence"/>
</dbReference>
<evidence type="ECO:0000313" key="3">
    <source>
        <dbReference type="Proteomes" id="UP000292120"/>
    </source>
</evidence>
<feature type="chain" id="PRO_5020505947" evidence="1">
    <location>
        <begin position="34"/>
        <end position="268"/>
    </location>
</feature>
<comment type="caution">
    <text evidence="2">The sequence shown here is derived from an EMBL/GenBank/DDBJ whole genome shotgun (WGS) entry which is preliminary data.</text>
</comment>
<feature type="signal peptide" evidence="1">
    <location>
        <begin position="1"/>
        <end position="33"/>
    </location>
</feature>
<keyword evidence="3" id="KW-1185">Reference proteome</keyword>
<protein>
    <submittedName>
        <fullName evidence="2">Uncharacterized protein</fullName>
    </submittedName>
</protein>
<evidence type="ECO:0000313" key="2">
    <source>
        <dbReference type="EMBL" id="TBO34474.1"/>
    </source>
</evidence>
<keyword evidence="1" id="KW-0732">Signal</keyword>
<name>A0A4Q9H625_9BURK</name>
<dbReference type="OrthoDB" id="9791183at2"/>
<dbReference type="PROSITE" id="PS51257">
    <property type="entry name" value="PROKAR_LIPOPROTEIN"/>
    <property type="match status" value="1"/>
</dbReference>